<dbReference type="Gene3D" id="3.40.50.10320">
    <property type="entry name" value="LmbE-like"/>
    <property type="match status" value="1"/>
</dbReference>
<comment type="similarity">
    <text evidence="1">Belongs to the PIGL family.</text>
</comment>
<dbReference type="GO" id="GO:0000225">
    <property type="term" value="F:N-acetylglucosaminylphosphatidylinositol deacetylase activity"/>
    <property type="evidence" value="ECO:0007669"/>
    <property type="project" value="UniProtKB-EC"/>
</dbReference>
<proteinExistence type="inferred from homology"/>
<dbReference type="Proteomes" id="UP000234585">
    <property type="component" value="Unassembled WGS sequence"/>
</dbReference>
<sequence>MPSKMIVYTAALMGAIGLTFAQTLNIVAHQDDDLLFMSPDLIREIVWGHTVRTVFLTAGDAGLGPDYWMGRQMGSLAAYTRMAGASNSWEESDLGFDDYDISLYTLRDMPQISVVYMHMPDGGLEGIGYDSTGFESLMKLWEGDIDSIGTVDGSNTRYTRDGLLDVLTQIIEDFEPDRINTLDYVNSIGDGDHPDHYTTGFFADHASQAATGDYDFTGYMGYGINMLPVNLDASDMEDKQNIFYEYGAYDIGTCYDAASCSGRPESGWLMRQYTV</sequence>
<evidence type="ECO:0000256" key="2">
    <source>
        <dbReference type="ARBA" id="ARBA00012176"/>
    </source>
</evidence>
<dbReference type="Pfam" id="PF02585">
    <property type="entry name" value="PIG-L"/>
    <property type="match status" value="1"/>
</dbReference>
<keyword evidence="4" id="KW-1185">Reference proteome</keyword>
<dbReference type="AlphaFoldDB" id="A0A2I2FA30"/>
<dbReference type="EMBL" id="KZ559142">
    <property type="protein sequence ID" value="PLB37475.1"/>
    <property type="molecule type" value="Genomic_DNA"/>
</dbReference>
<organism evidence="3 4">
    <name type="scientific">Aspergillus candidus</name>
    <dbReference type="NCBI Taxonomy" id="41067"/>
    <lineage>
        <taxon>Eukaryota</taxon>
        <taxon>Fungi</taxon>
        <taxon>Dikarya</taxon>
        <taxon>Ascomycota</taxon>
        <taxon>Pezizomycotina</taxon>
        <taxon>Eurotiomycetes</taxon>
        <taxon>Eurotiomycetidae</taxon>
        <taxon>Eurotiales</taxon>
        <taxon>Aspergillaceae</taxon>
        <taxon>Aspergillus</taxon>
        <taxon>Aspergillus subgen. Circumdati</taxon>
    </lineage>
</organism>
<dbReference type="STRING" id="41067.A0A2I2FA30"/>
<dbReference type="GO" id="GO:0005783">
    <property type="term" value="C:endoplasmic reticulum"/>
    <property type="evidence" value="ECO:0007669"/>
    <property type="project" value="TreeGrafter"/>
</dbReference>
<dbReference type="PANTHER" id="PTHR12993">
    <property type="entry name" value="N-ACETYLGLUCOSAMINYL-PHOSPHATIDYLINOSITOL DE-N-ACETYLASE-RELATED"/>
    <property type="match status" value="1"/>
</dbReference>
<dbReference type="InterPro" id="IPR024078">
    <property type="entry name" value="LmbE-like_dom_sf"/>
</dbReference>
<reference evidence="3 4" key="1">
    <citation type="submission" date="2017-12" db="EMBL/GenBank/DDBJ databases">
        <authorList>
            <consortium name="DOE Joint Genome Institute"/>
            <person name="Haridas S."/>
            <person name="Kjaerbolling I."/>
            <person name="Vesth T.C."/>
            <person name="Frisvad J.C."/>
            <person name="Nybo J.L."/>
            <person name="Theobald S."/>
            <person name="Kuo A."/>
            <person name="Bowyer P."/>
            <person name="Matsuda Y."/>
            <person name="Mondo S."/>
            <person name="Lyhne E.K."/>
            <person name="Kogle M.E."/>
            <person name="Clum A."/>
            <person name="Lipzen A."/>
            <person name="Salamov A."/>
            <person name="Ngan C.Y."/>
            <person name="Daum C."/>
            <person name="Chiniquy J."/>
            <person name="Barry K."/>
            <person name="LaButti K."/>
            <person name="Simmons B.A."/>
            <person name="Magnuson J.K."/>
            <person name="Mortensen U.H."/>
            <person name="Larsen T.O."/>
            <person name="Grigoriev I.V."/>
            <person name="Baker S.E."/>
            <person name="Andersen M.R."/>
            <person name="Nordberg H.P."/>
            <person name="Cantor M.N."/>
            <person name="Hua S.X."/>
        </authorList>
    </citation>
    <scope>NUCLEOTIDE SEQUENCE [LARGE SCALE GENOMIC DNA]</scope>
    <source>
        <strain evidence="3 4">CBS 102.13</strain>
    </source>
</reference>
<evidence type="ECO:0000313" key="3">
    <source>
        <dbReference type="EMBL" id="PLB37475.1"/>
    </source>
</evidence>
<dbReference type="GeneID" id="36519991"/>
<gene>
    <name evidence="3" type="ORF">BDW47DRAFT_106702</name>
</gene>
<dbReference type="RefSeq" id="XP_024671487.1">
    <property type="nucleotide sequence ID" value="XM_024812831.1"/>
</dbReference>
<evidence type="ECO:0000313" key="4">
    <source>
        <dbReference type="Proteomes" id="UP000234585"/>
    </source>
</evidence>
<dbReference type="SUPFAM" id="SSF102588">
    <property type="entry name" value="LmbE-like"/>
    <property type="match status" value="1"/>
</dbReference>
<dbReference type="EC" id="3.5.1.89" evidence="2"/>
<evidence type="ECO:0000256" key="1">
    <source>
        <dbReference type="ARBA" id="ARBA00006066"/>
    </source>
</evidence>
<name>A0A2I2FA30_ASPCN</name>
<dbReference type="OrthoDB" id="203440at2759"/>
<accession>A0A2I2FA30</accession>
<dbReference type="InterPro" id="IPR003737">
    <property type="entry name" value="GlcNAc_PI_deacetylase-related"/>
</dbReference>
<protein>
    <recommendedName>
        <fullName evidence="2">N-acetylglucosaminylphosphatidylinositol deacetylase</fullName>
        <ecNumber evidence="2">3.5.1.89</ecNumber>
    </recommendedName>
</protein>
<dbReference type="PANTHER" id="PTHR12993:SF23">
    <property type="entry name" value="N-ACETYLGLUCOSAMINYLPHOSPHATIDYLINOSITOL DEACETYLASE"/>
    <property type="match status" value="1"/>
</dbReference>